<feature type="region of interest" description="Disordered" evidence="1">
    <location>
        <begin position="68"/>
        <end position="102"/>
    </location>
</feature>
<evidence type="ECO:0000313" key="3">
    <source>
        <dbReference type="Proteomes" id="UP000266861"/>
    </source>
</evidence>
<dbReference type="EMBL" id="PQFF01000254">
    <property type="protein sequence ID" value="RHZ69837.1"/>
    <property type="molecule type" value="Genomic_DNA"/>
</dbReference>
<keyword evidence="3" id="KW-1185">Reference proteome</keyword>
<organism evidence="2 3">
    <name type="scientific">Diversispora epigaea</name>
    <dbReference type="NCBI Taxonomy" id="1348612"/>
    <lineage>
        <taxon>Eukaryota</taxon>
        <taxon>Fungi</taxon>
        <taxon>Fungi incertae sedis</taxon>
        <taxon>Mucoromycota</taxon>
        <taxon>Glomeromycotina</taxon>
        <taxon>Glomeromycetes</taxon>
        <taxon>Diversisporales</taxon>
        <taxon>Diversisporaceae</taxon>
        <taxon>Diversispora</taxon>
    </lineage>
</organism>
<reference evidence="2 3" key="1">
    <citation type="submission" date="2018-08" db="EMBL/GenBank/DDBJ databases">
        <title>Genome and evolution of the arbuscular mycorrhizal fungus Diversispora epigaea (formerly Glomus versiforme) and its bacterial endosymbionts.</title>
        <authorList>
            <person name="Sun X."/>
            <person name="Fei Z."/>
            <person name="Harrison M."/>
        </authorList>
    </citation>
    <scope>NUCLEOTIDE SEQUENCE [LARGE SCALE GENOMIC DNA]</scope>
    <source>
        <strain evidence="2 3">IT104</strain>
    </source>
</reference>
<dbReference type="AlphaFoldDB" id="A0A397I4G2"/>
<sequence>MHTIFHTHYFDTHVLYVQKKNTTHPSHTTTFIQHTYTTTFIQHTYTTTHYNTHTHLIQNFLGSSATRINLENNSNNNRDNNSNYSRDNRSNKDNNSNSDNNR</sequence>
<name>A0A397I4G2_9GLOM</name>
<dbReference type="Proteomes" id="UP000266861">
    <property type="component" value="Unassembled WGS sequence"/>
</dbReference>
<evidence type="ECO:0000313" key="2">
    <source>
        <dbReference type="EMBL" id="RHZ69837.1"/>
    </source>
</evidence>
<proteinExistence type="predicted"/>
<accession>A0A397I4G2</accession>
<feature type="compositionally biased region" description="Low complexity" evidence="1">
    <location>
        <begin position="93"/>
        <end position="102"/>
    </location>
</feature>
<comment type="caution">
    <text evidence="2">The sequence shown here is derived from an EMBL/GenBank/DDBJ whole genome shotgun (WGS) entry which is preliminary data.</text>
</comment>
<feature type="compositionally biased region" description="Low complexity" evidence="1">
    <location>
        <begin position="72"/>
        <end position="85"/>
    </location>
</feature>
<gene>
    <name evidence="2" type="ORF">Glove_277g3</name>
</gene>
<evidence type="ECO:0000256" key="1">
    <source>
        <dbReference type="SAM" id="MobiDB-lite"/>
    </source>
</evidence>
<protein>
    <submittedName>
        <fullName evidence="2">Uncharacterized protein</fullName>
    </submittedName>
</protein>